<sequence>MKYSLKITDFILHLSLFDAAGDADRFVRTSFYIHAIPQTSDAHRAVASACIHG</sequence>
<dbReference type="eggNOG" id="COG3049">
    <property type="taxonomic scope" value="Bacteria"/>
</dbReference>
<evidence type="ECO:0000313" key="1">
    <source>
        <dbReference type="EMBL" id="ACE85087.1"/>
    </source>
</evidence>
<organism evidence="1 2">
    <name type="scientific">Cellvibrio japonicus (strain Ueda107)</name>
    <name type="common">Pseudomonas fluorescens subsp. cellulosa</name>
    <dbReference type="NCBI Taxonomy" id="498211"/>
    <lineage>
        <taxon>Bacteria</taxon>
        <taxon>Pseudomonadati</taxon>
        <taxon>Pseudomonadota</taxon>
        <taxon>Gammaproteobacteria</taxon>
        <taxon>Cellvibrionales</taxon>
        <taxon>Cellvibrionaceae</taxon>
        <taxon>Cellvibrio</taxon>
    </lineage>
</organism>
<evidence type="ECO:0000313" key="2">
    <source>
        <dbReference type="Proteomes" id="UP000001036"/>
    </source>
</evidence>
<protein>
    <submittedName>
        <fullName evidence="1">Uncharacterized protein</fullName>
    </submittedName>
</protein>
<dbReference type="EMBL" id="CP000934">
    <property type="protein sequence ID" value="ACE85087.1"/>
    <property type="molecule type" value="Genomic_DNA"/>
</dbReference>
<dbReference type="STRING" id="498211.CJA_2034"/>
<dbReference type="KEGG" id="cja:CJA_2034"/>
<proteinExistence type="predicted"/>
<accession>B3PHN3</accession>
<reference evidence="1 2" key="1">
    <citation type="journal article" date="2008" name="J. Bacteriol.">
        <title>Insights into plant cell wall degradation from the genome sequence of the soil bacterium Cellvibrio japonicus.</title>
        <authorList>
            <person name="Deboy R.T."/>
            <person name="Mongodin E.F."/>
            <person name="Fouts D.E."/>
            <person name="Tailford L.E."/>
            <person name="Khouri H."/>
            <person name="Emerson J.B."/>
            <person name="Mohamoud Y."/>
            <person name="Watkins K."/>
            <person name="Henrissat B."/>
            <person name="Gilbert H.J."/>
            <person name="Nelson K.E."/>
        </authorList>
    </citation>
    <scope>NUCLEOTIDE SEQUENCE [LARGE SCALE GENOMIC DNA]</scope>
    <source>
        <strain evidence="1 2">Ueda107</strain>
    </source>
</reference>
<keyword evidence="2" id="KW-1185">Reference proteome</keyword>
<dbReference type="AlphaFoldDB" id="B3PHN3"/>
<name>B3PHN3_CELJU</name>
<gene>
    <name evidence="1" type="ordered locus">CJA_2034</name>
</gene>
<dbReference type="OrthoDB" id="1265391at2"/>
<dbReference type="HOGENOM" id="CLU_3059817_0_0_6"/>
<dbReference type="Proteomes" id="UP000001036">
    <property type="component" value="Chromosome"/>
</dbReference>
<dbReference type="RefSeq" id="WP_012487641.1">
    <property type="nucleotide sequence ID" value="NC_010995.1"/>
</dbReference>